<accession>A0A4C1YLK9</accession>
<reference evidence="1 2" key="1">
    <citation type="journal article" date="2019" name="Commun. Biol.">
        <title>The bagworm genome reveals a unique fibroin gene that provides high tensile strength.</title>
        <authorList>
            <person name="Kono N."/>
            <person name="Nakamura H."/>
            <person name="Ohtoshi R."/>
            <person name="Tomita M."/>
            <person name="Numata K."/>
            <person name="Arakawa K."/>
        </authorList>
    </citation>
    <scope>NUCLEOTIDE SEQUENCE [LARGE SCALE GENOMIC DNA]</scope>
</reference>
<dbReference type="OrthoDB" id="10255969at2759"/>
<dbReference type="Proteomes" id="UP000299102">
    <property type="component" value="Unassembled WGS sequence"/>
</dbReference>
<gene>
    <name evidence="1" type="ORF">EVAR_53673_1</name>
</gene>
<organism evidence="1 2">
    <name type="scientific">Eumeta variegata</name>
    <name type="common">Bagworm moth</name>
    <name type="synonym">Eumeta japonica</name>
    <dbReference type="NCBI Taxonomy" id="151549"/>
    <lineage>
        <taxon>Eukaryota</taxon>
        <taxon>Metazoa</taxon>
        <taxon>Ecdysozoa</taxon>
        <taxon>Arthropoda</taxon>
        <taxon>Hexapoda</taxon>
        <taxon>Insecta</taxon>
        <taxon>Pterygota</taxon>
        <taxon>Neoptera</taxon>
        <taxon>Endopterygota</taxon>
        <taxon>Lepidoptera</taxon>
        <taxon>Glossata</taxon>
        <taxon>Ditrysia</taxon>
        <taxon>Tineoidea</taxon>
        <taxon>Psychidae</taxon>
        <taxon>Oiketicinae</taxon>
        <taxon>Eumeta</taxon>
    </lineage>
</organism>
<dbReference type="EMBL" id="BGZK01001315">
    <property type="protein sequence ID" value="GBP77028.1"/>
    <property type="molecule type" value="Genomic_DNA"/>
</dbReference>
<dbReference type="STRING" id="151549.A0A4C1YLK9"/>
<evidence type="ECO:0000313" key="1">
    <source>
        <dbReference type="EMBL" id="GBP77028.1"/>
    </source>
</evidence>
<comment type="caution">
    <text evidence="1">The sequence shown here is derived from an EMBL/GenBank/DDBJ whole genome shotgun (WGS) entry which is preliminary data.</text>
</comment>
<keyword evidence="2" id="KW-1185">Reference proteome</keyword>
<proteinExistence type="predicted"/>
<sequence length="294" mass="33563">MVKMSFIVLFDSAFHPSVPSRLREVFTHQTDNILTIASYEYPLAHALLSDDRARPRVAGARRSFEYFISFGHAGSITWTPSRWETSPAAPPTDEKETKIGQVQFSKAFETQQATASYQRLHGHCRPRRQSQPQRSHQCVSSLLEGNRIPNGEGSGSDWWKGEAEWNTATFTHWMMDNSKNCYLMCIFRVSKTWQKRQQAVCVRHAFKHYGSKKRPNHVLSNLNMTVAKGTIDVGRRLNTVRALAPIRTLRLARCNSYSDPPFRPLAKGKAVTVNKSGIPRKEFSMSPQTPNRRR</sequence>
<evidence type="ECO:0000313" key="2">
    <source>
        <dbReference type="Proteomes" id="UP000299102"/>
    </source>
</evidence>
<dbReference type="AlphaFoldDB" id="A0A4C1YLK9"/>
<name>A0A4C1YLK9_EUMVA</name>
<protein>
    <submittedName>
        <fullName evidence="1">Uncharacterized protein</fullName>
    </submittedName>
</protein>